<dbReference type="SUPFAM" id="SSF53850">
    <property type="entry name" value="Periplasmic binding protein-like II"/>
    <property type="match status" value="1"/>
</dbReference>
<evidence type="ECO:0000313" key="2">
    <source>
        <dbReference type="EMBL" id="MBE1876649.1"/>
    </source>
</evidence>
<dbReference type="Pfam" id="PF01547">
    <property type="entry name" value="SBP_bac_1"/>
    <property type="match status" value="1"/>
</dbReference>
<dbReference type="PANTHER" id="PTHR43649:SF12">
    <property type="entry name" value="DIACETYLCHITOBIOSE BINDING PROTEIN DASA"/>
    <property type="match status" value="1"/>
</dbReference>
<feature type="chain" id="PRO_5046658120" evidence="1">
    <location>
        <begin position="30"/>
        <end position="435"/>
    </location>
</feature>
<dbReference type="InterPro" id="IPR050490">
    <property type="entry name" value="Bact_solute-bd_prot1"/>
</dbReference>
<keyword evidence="1" id="KW-0732">Signal</keyword>
<dbReference type="Gene3D" id="3.40.190.10">
    <property type="entry name" value="Periplasmic binding protein-like II"/>
    <property type="match status" value="1"/>
</dbReference>
<dbReference type="CDD" id="cd14748">
    <property type="entry name" value="PBP2_UgpB"/>
    <property type="match status" value="1"/>
</dbReference>
<accession>A0ABR9MZ43</accession>
<dbReference type="PANTHER" id="PTHR43649">
    <property type="entry name" value="ARABINOSE-BINDING PROTEIN-RELATED"/>
    <property type="match status" value="1"/>
</dbReference>
<keyword evidence="3" id="KW-1185">Reference proteome</keyword>
<protein>
    <submittedName>
        <fullName evidence="2">ABC transporter substrate-binding protein</fullName>
    </submittedName>
</protein>
<dbReference type="PROSITE" id="PS51257">
    <property type="entry name" value="PROKAR_LIPOPROTEIN"/>
    <property type="match status" value="1"/>
</dbReference>
<name>A0ABR9MZ43_9MICO</name>
<dbReference type="EMBL" id="JADAQT010000088">
    <property type="protein sequence ID" value="MBE1876649.1"/>
    <property type="molecule type" value="Genomic_DNA"/>
</dbReference>
<sequence length="435" mass="45152">MNRLLRAGVATLAAGALLGLTACSTSSDASDAETGTTTITFSSYNYGTQGAAGEGTQKLLDRFAQLHPEITVRPQAVATADVLTKTKASVAAGSPPDVVQMGYSKLAESFDTLPVQPLESIAGDEWESSVEGIDEAFLTTGTSDGEVRALPYTVSVPTLFYNADLFRDAGLDPDDPPATIDEVRSAAEAIVEAGHHGVYFGIVDSAKSDYVTQSVINSAGGSLVTADGGVGLDSPEAVAGLAAVQGLTADGLQPAVGIEDALADFANGNMGMFVVSTAASGQLAAAAEGAFELRSGGFPAFGTGDARPTFSGAGLVVLSEDPAKQAAAWEFVKFLTSKEGYTIITEDIGYLPLRADIVDDPEYLGDYFAEHDLLVPPLEQLDTVSPYQSFDGPRANQAVVLLQDDAIEPIVLRDADVRTTLADTADRLRELVGAE</sequence>
<gene>
    <name evidence="2" type="ORF">IHE71_13135</name>
</gene>
<dbReference type="RefSeq" id="WP_192863215.1">
    <property type="nucleotide sequence ID" value="NZ_JADAQT010000088.1"/>
</dbReference>
<dbReference type="InterPro" id="IPR006059">
    <property type="entry name" value="SBP"/>
</dbReference>
<proteinExistence type="predicted"/>
<evidence type="ECO:0000256" key="1">
    <source>
        <dbReference type="SAM" id="SignalP"/>
    </source>
</evidence>
<reference evidence="2 3" key="1">
    <citation type="submission" date="2020-10" db="EMBL/GenBank/DDBJ databases">
        <title>Myceligenerans pegani sp. nov., an endophytic actinomycete isolated from Peganum harmala L. in Xinjiang, China.</title>
        <authorList>
            <person name="Xin L."/>
        </authorList>
    </citation>
    <scope>NUCLEOTIDE SEQUENCE [LARGE SCALE GENOMIC DNA]</scope>
    <source>
        <strain evidence="2 3">TRM65318</strain>
    </source>
</reference>
<dbReference type="Proteomes" id="UP000625527">
    <property type="component" value="Unassembled WGS sequence"/>
</dbReference>
<evidence type="ECO:0000313" key="3">
    <source>
        <dbReference type="Proteomes" id="UP000625527"/>
    </source>
</evidence>
<organism evidence="2 3">
    <name type="scientific">Myceligenerans pegani</name>
    <dbReference type="NCBI Taxonomy" id="2776917"/>
    <lineage>
        <taxon>Bacteria</taxon>
        <taxon>Bacillati</taxon>
        <taxon>Actinomycetota</taxon>
        <taxon>Actinomycetes</taxon>
        <taxon>Micrococcales</taxon>
        <taxon>Promicromonosporaceae</taxon>
        <taxon>Myceligenerans</taxon>
    </lineage>
</organism>
<comment type="caution">
    <text evidence="2">The sequence shown here is derived from an EMBL/GenBank/DDBJ whole genome shotgun (WGS) entry which is preliminary data.</text>
</comment>
<feature type="signal peptide" evidence="1">
    <location>
        <begin position="1"/>
        <end position="29"/>
    </location>
</feature>